<organism evidence="9 10">
    <name type="scientific">Azospirillum thermophilum</name>
    <dbReference type="NCBI Taxonomy" id="2202148"/>
    <lineage>
        <taxon>Bacteria</taxon>
        <taxon>Pseudomonadati</taxon>
        <taxon>Pseudomonadota</taxon>
        <taxon>Alphaproteobacteria</taxon>
        <taxon>Rhodospirillales</taxon>
        <taxon>Azospirillaceae</taxon>
        <taxon>Azospirillum</taxon>
    </lineage>
</organism>
<dbReference type="Pfam" id="PF03705">
    <property type="entry name" value="CheR_N"/>
    <property type="match status" value="1"/>
</dbReference>
<feature type="region of interest" description="Disordered" evidence="7">
    <location>
        <begin position="1"/>
        <end position="23"/>
    </location>
</feature>
<evidence type="ECO:0000256" key="4">
    <source>
        <dbReference type="ARBA" id="ARBA00022691"/>
    </source>
</evidence>
<dbReference type="OrthoDB" id="9816309at2"/>
<evidence type="ECO:0000256" key="1">
    <source>
        <dbReference type="ARBA" id="ARBA00001541"/>
    </source>
</evidence>
<dbReference type="Proteomes" id="UP000245629">
    <property type="component" value="Chromosome 2"/>
</dbReference>
<evidence type="ECO:0000313" key="10">
    <source>
        <dbReference type="Proteomes" id="UP000245629"/>
    </source>
</evidence>
<dbReference type="PANTHER" id="PTHR24422:SF19">
    <property type="entry name" value="CHEMOTAXIS PROTEIN METHYLTRANSFERASE"/>
    <property type="match status" value="1"/>
</dbReference>
<feature type="binding site" evidence="6">
    <location>
        <position position="184"/>
    </location>
    <ligand>
        <name>S-adenosyl-L-methionine</name>
        <dbReference type="ChEBI" id="CHEBI:59789"/>
    </ligand>
</feature>
<sequence>MDDAPPASARPSPRDLPGSGRREFPFHRRHFDLIARMLYQLAGIALAPHKVEMVYSRLARRLRDLRLPDFDSYCALLEGEDGAAEVGYLVNALTTNLTSFYREAHHFEFLAHHALPEFRARNARSHIHPGPHPGSPAPHPTRPRLRIWSAGCSSGPEPYTIAMVLASTLGAELPHWDARILATDIDTHMVETARRGVYPAEMTSGIPPAVRDRFTHRTRDRGEPAVAMDDALRRLITFKPLNLLEPWPMKGPFDAIFCRNVLIYFDRPGRMKVIDQFARMLPPDRYLFLGHSESLYGVSSRFRQVGPTIYQRV</sequence>
<evidence type="ECO:0000256" key="2">
    <source>
        <dbReference type="ARBA" id="ARBA00022603"/>
    </source>
</evidence>
<keyword evidence="10" id="KW-1185">Reference proteome</keyword>
<dbReference type="GO" id="GO:0032259">
    <property type="term" value="P:methylation"/>
    <property type="evidence" value="ECO:0007669"/>
    <property type="project" value="UniProtKB-KW"/>
</dbReference>
<feature type="binding site" evidence="6">
    <location>
        <begin position="242"/>
        <end position="243"/>
    </location>
    <ligand>
        <name>S-adenosyl-L-methionine</name>
        <dbReference type="ChEBI" id="CHEBI:59789"/>
    </ligand>
</feature>
<dbReference type="InterPro" id="IPR036804">
    <property type="entry name" value="CheR_N_sf"/>
</dbReference>
<reference evidence="10" key="1">
    <citation type="submission" date="2018-05" db="EMBL/GenBank/DDBJ databases">
        <title>Azospirillum thermophila sp. nov., a novel isolated from hot spring.</title>
        <authorList>
            <person name="Zhao Z."/>
        </authorList>
    </citation>
    <scope>NUCLEOTIDE SEQUENCE [LARGE SCALE GENOMIC DNA]</scope>
    <source>
        <strain evidence="10">CFH 70021</strain>
    </source>
</reference>
<dbReference type="PRINTS" id="PR00996">
    <property type="entry name" value="CHERMTFRASE"/>
</dbReference>
<dbReference type="Pfam" id="PF01739">
    <property type="entry name" value="CheR"/>
    <property type="match status" value="1"/>
</dbReference>
<dbReference type="InterPro" id="IPR000780">
    <property type="entry name" value="CheR_MeTrfase"/>
</dbReference>
<dbReference type="CDD" id="cd02440">
    <property type="entry name" value="AdoMet_MTases"/>
    <property type="match status" value="1"/>
</dbReference>
<keyword evidence="4 5" id="KW-0949">S-adenosyl-L-methionine</keyword>
<dbReference type="InterPro" id="IPR029063">
    <property type="entry name" value="SAM-dependent_MTases_sf"/>
</dbReference>
<evidence type="ECO:0000256" key="3">
    <source>
        <dbReference type="ARBA" id="ARBA00022679"/>
    </source>
</evidence>
<dbReference type="GO" id="GO:0008983">
    <property type="term" value="F:protein-glutamate O-methyltransferase activity"/>
    <property type="evidence" value="ECO:0007669"/>
    <property type="project" value="UniProtKB-EC"/>
</dbReference>
<feature type="binding site" evidence="6">
    <location>
        <position position="102"/>
    </location>
    <ligand>
        <name>S-adenosyl-L-methionine</name>
        <dbReference type="ChEBI" id="CHEBI:59789"/>
    </ligand>
</feature>
<dbReference type="EMBL" id="CP029353">
    <property type="protein sequence ID" value="AWK87413.1"/>
    <property type="molecule type" value="Genomic_DNA"/>
</dbReference>
<feature type="binding site" evidence="6">
    <location>
        <position position="157"/>
    </location>
    <ligand>
        <name>S-adenosyl-L-methionine</name>
        <dbReference type="ChEBI" id="CHEBI:59789"/>
    </ligand>
</feature>
<dbReference type="RefSeq" id="WP_109328543.1">
    <property type="nucleotide sequence ID" value="NZ_CP029353.1"/>
</dbReference>
<feature type="binding site" evidence="6">
    <location>
        <position position="98"/>
    </location>
    <ligand>
        <name>S-adenosyl-L-methionine</name>
        <dbReference type="ChEBI" id="CHEBI:59789"/>
    </ligand>
</feature>
<dbReference type="Gene3D" id="3.40.50.150">
    <property type="entry name" value="Vaccinia Virus protein VP39"/>
    <property type="match status" value="1"/>
</dbReference>
<evidence type="ECO:0000259" key="8">
    <source>
        <dbReference type="PROSITE" id="PS50123"/>
    </source>
</evidence>
<evidence type="ECO:0000256" key="7">
    <source>
        <dbReference type="SAM" id="MobiDB-lite"/>
    </source>
</evidence>
<keyword evidence="3 5" id="KW-0808">Transferase</keyword>
<evidence type="ECO:0000313" key="9">
    <source>
        <dbReference type="EMBL" id="AWK87413.1"/>
    </source>
</evidence>
<dbReference type="KEGG" id="azz:DEW08_15355"/>
<feature type="binding site" evidence="6">
    <location>
        <position position="96"/>
    </location>
    <ligand>
        <name>S-adenosyl-L-methionine</name>
        <dbReference type="ChEBI" id="CHEBI:59789"/>
    </ligand>
</feature>
<accession>A0A2S2CSB0</accession>
<dbReference type="InterPro" id="IPR026024">
    <property type="entry name" value="Chemotaxis_MeTrfase_CheR"/>
</dbReference>
<dbReference type="InterPro" id="IPR022641">
    <property type="entry name" value="CheR_N"/>
</dbReference>
<evidence type="ECO:0000256" key="5">
    <source>
        <dbReference type="PIRNR" id="PIRNR000410"/>
    </source>
</evidence>
<dbReference type="AlphaFoldDB" id="A0A2S2CSB0"/>
<evidence type="ECO:0000256" key="6">
    <source>
        <dbReference type="PIRSR" id="PIRSR000410-1"/>
    </source>
</evidence>
<dbReference type="InterPro" id="IPR050903">
    <property type="entry name" value="Bact_Chemotaxis_MeTrfase"/>
</dbReference>
<proteinExistence type="predicted"/>
<dbReference type="SMART" id="SM00138">
    <property type="entry name" value="MeTrc"/>
    <property type="match status" value="1"/>
</dbReference>
<dbReference type="SUPFAM" id="SSF53335">
    <property type="entry name" value="S-adenosyl-L-methionine-dependent methyltransferases"/>
    <property type="match status" value="1"/>
</dbReference>
<feature type="domain" description="CheR-type methyltransferase" evidence="8">
    <location>
        <begin position="19"/>
        <end position="313"/>
    </location>
</feature>
<gene>
    <name evidence="9" type="ORF">DEW08_15355</name>
</gene>
<feature type="compositionally biased region" description="Low complexity" evidence="7">
    <location>
        <begin position="1"/>
        <end position="11"/>
    </location>
</feature>
<dbReference type="PANTHER" id="PTHR24422">
    <property type="entry name" value="CHEMOTAXIS PROTEIN METHYLTRANSFERASE"/>
    <property type="match status" value="1"/>
</dbReference>
<protein>
    <recommendedName>
        <fullName evidence="5">Chemotaxis protein methyltransferase</fullName>
        <ecNumber evidence="5">2.1.1.80</ecNumber>
    </recommendedName>
</protein>
<dbReference type="Gene3D" id="1.10.155.10">
    <property type="entry name" value="Chemotaxis receptor methyltransferase CheR, N-terminal domain"/>
    <property type="match status" value="1"/>
</dbReference>
<keyword evidence="2 5" id="KW-0489">Methyltransferase</keyword>
<feature type="binding site" evidence="6">
    <location>
        <begin position="259"/>
        <end position="260"/>
    </location>
    <ligand>
        <name>S-adenosyl-L-methionine</name>
        <dbReference type="ChEBI" id="CHEBI:59789"/>
    </ligand>
</feature>
<dbReference type="PROSITE" id="PS50123">
    <property type="entry name" value="CHER"/>
    <property type="match status" value="1"/>
</dbReference>
<dbReference type="EC" id="2.1.1.80" evidence="5"/>
<dbReference type="InterPro" id="IPR022642">
    <property type="entry name" value="CheR_C"/>
</dbReference>
<name>A0A2S2CSB0_9PROT</name>
<dbReference type="PIRSF" id="PIRSF000410">
    <property type="entry name" value="CheR"/>
    <property type="match status" value="1"/>
</dbReference>
<comment type="function">
    <text evidence="5">Methylation of the membrane-bound methyl-accepting chemotaxis proteins (MCP) to form gamma-glutamyl methyl ester residues in MCP.</text>
</comment>
<dbReference type="SUPFAM" id="SSF47757">
    <property type="entry name" value="Chemotaxis receptor methyltransferase CheR, N-terminal domain"/>
    <property type="match status" value="1"/>
</dbReference>
<comment type="catalytic activity">
    <reaction evidence="1 5">
        <text>L-glutamyl-[protein] + S-adenosyl-L-methionine = [protein]-L-glutamate 5-O-methyl ester + S-adenosyl-L-homocysteine</text>
        <dbReference type="Rhea" id="RHEA:24452"/>
        <dbReference type="Rhea" id="RHEA-COMP:10208"/>
        <dbReference type="Rhea" id="RHEA-COMP:10311"/>
        <dbReference type="ChEBI" id="CHEBI:29973"/>
        <dbReference type="ChEBI" id="CHEBI:57856"/>
        <dbReference type="ChEBI" id="CHEBI:59789"/>
        <dbReference type="ChEBI" id="CHEBI:82795"/>
        <dbReference type="EC" id="2.1.1.80"/>
    </reaction>
</comment>